<dbReference type="AlphaFoldDB" id="A0AAV1A6K9"/>
<keyword evidence="3" id="KW-1185">Reference proteome</keyword>
<dbReference type="Proteomes" id="UP001157006">
    <property type="component" value="Chromosome 3"/>
</dbReference>
<proteinExistence type="predicted"/>
<organism evidence="2 3">
    <name type="scientific">Vicia faba</name>
    <name type="common">Broad bean</name>
    <name type="synonym">Faba vulgaris</name>
    <dbReference type="NCBI Taxonomy" id="3906"/>
    <lineage>
        <taxon>Eukaryota</taxon>
        <taxon>Viridiplantae</taxon>
        <taxon>Streptophyta</taxon>
        <taxon>Embryophyta</taxon>
        <taxon>Tracheophyta</taxon>
        <taxon>Spermatophyta</taxon>
        <taxon>Magnoliopsida</taxon>
        <taxon>eudicotyledons</taxon>
        <taxon>Gunneridae</taxon>
        <taxon>Pentapetalae</taxon>
        <taxon>rosids</taxon>
        <taxon>fabids</taxon>
        <taxon>Fabales</taxon>
        <taxon>Fabaceae</taxon>
        <taxon>Papilionoideae</taxon>
        <taxon>50 kb inversion clade</taxon>
        <taxon>NPAAA clade</taxon>
        <taxon>Hologalegina</taxon>
        <taxon>IRL clade</taxon>
        <taxon>Fabeae</taxon>
        <taxon>Vicia</taxon>
    </lineage>
</organism>
<gene>
    <name evidence="2" type="ORF">VFH_III113400</name>
</gene>
<evidence type="ECO:0000313" key="2">
    <source>
        <dbReference type="EMBL" id="CAI8604037.1"/>
    </source>
</evidence>
<evidence type="ECO:0000313" key="3">
    <source>
        <dbReference type="Proteomes" id="UP001157006"/>
    </source>
</evidence>
<reference evidence="2 3" key="1">
    <citation type="submission" date="2023-01" db="EMBL/GenBank/DDBJ databases">
        <authorList>
            <person name="Kreplak J."/>
        </authorList>
    </citation>
    <scope>NUCLEOTIDE SEQUENCE [LARGE SCALE GENOMIC DNA]</scope>
</reference>
<feature type="region of interest" description="Disordered" evidence="1">
    <location>
        <begin position="29"/>
        <end position="54"/>
    </location>
</feature>
<evidence type="ECO:0000256" key="1">
    <source>
        <dbReference type="SAM" id="MobiDB-lite"/>
    </source>
</evidence>
<protein>
    <submittedName>
        <fullName evidence="2">Uncharacterized protein</fullName>
    </submittedName>
</protein>
<dbReference type="EMBL" id="OX451738">
    <property type="protein sequence ID" value="CAI8604037.1"/>
    <property type="molecule type" value="Genomic_DNA"/>
</dbReference>
<feature type="compositionally biased region" description="Polar residues" evidence="1">
    <location>
        <begin position="41"/>
        <end position="51"/>
    </location>
</feature>
<sequence length="119" mass="13620">MEPLLELFKPKFIPAPKVNLTLVVSEQEIQHEVTPPPKKQVISQSKIGTTSRAEKPSEYDFMPLVVLKTLEELKQKNELVRSCLDKQDEMFLEQAQTNTKIEGLFHVILSRLPPLPKTI</sequence>
<name>A0AAV1A6K9_VICFA</name>
<accession>A0AAV1A6K9</accession>